<dbReference type="EMBL" id="KY565517">
    <property type="protein sequence ID" value="ARR74936.1"/>
    <property type="molecule type" value="Genomic_DNA"/>
</dbReference>
<reference evidence="1" key="1">
    <citation type="journal article" date="2017" name="ISME J.">
        <title>Genomic exploration of individual giant ocean viruses.</title>
        <authorList>
            <person name="Wilson W.H."/>
            <person name="Gilg I.C."/>
            <person name="Moniruzzaman M."/>
            <person name="Field E.K."/>
            <person name="Koren S."/>
            <person name="LeCleir G.R."/>
            <person name="Martinez Martinez J."/>
            <person name="Poulton N.J."/>
            <person name="Swan B.K."/>
            <person name="Stepanauskas R."/>
            <person name="Wilhelm S.W."/>
        </authorList>
    </citation>
    <scope>NUCLEOTIDE SEQUENCE</scope>
</reference>
<gene>
    <name evidence="1" type="ORF">SAGO17_0016</name>
</gene>
<name>A0A1X9VNP2_9VIRU</name>
<protein>
    <submittedName>
        <fullName evidence="1">Uncharacterized protein</fullName>
    </submittedName>
</protein>
<accession>A0A1X9VNP2</accession>
<proteinExistence type="predicted"/>
<organism evidence="1">
    <name type="scientific">Mimivirus AB-566-O17</name>
    <dbReference type="NCBI Taxonomy" id="1988039"/>
    <lineage>
        <taxon>Viruses</taxon>
        <taxon>Varidnaviria</taxon>
        <taxon>Bamfordvirae</taxon>
        <taxon>Nucleocytoviricota</taxon>
        <taxon>Megaviricetes</taxon>
        <taxon>Imitervirales</taxon>
        <taxon>Mimiviridae</taxon>
        <taxon>Megamimivirinae</taxon>
        <taxon>Mimivirus</taxon>
    </lineage>
</organism>
<evidence type="ECO:0000313" key="1">
    <source>
        <dbReference type="EMBL" id="ARR74936.1"/>
    </source>
</evidence>
<sequence>MIINVDENSSIVFKNVFKGKSIGDMLGVQNSRTTVKVLDDRDVCTIYVPDSNNKQETIKATSVVPTGLREQYFNLRSKVYLKVNLLDI</sequence>